<dbReference type="PANTHER" id="PTHR10953">
    <property type="entry name" value="UBIQUITIN-ACTIVATING ENZYME E1"/>
    <property type="match status" value="1"/>
</dbReference>
<dbReference type="GO" id="GO:0004792">
    <property type="term" value="F:thiosulfate-cyanide sulfurtransferase activity"/>
    <property type="evidence" value="ECO:0007669"/>
    <property type="project" value="TreeGrafter"/>
</dbReference>
<evidence type="ECO:0000313" key="5">
    <source>
        <dbReference type="Proteomes" id="UP000787625"/>
    </source>
</evidence>
<dbReference type="GO" id="GO:0008146">
    <property type="term" value="F:sulfotransferase activity"/>
    <property type="evidence" value="ECO:0007669"/>
    <property type="project" value="TreeGrafter"/>
</dbReference>
<name>A0A9D2UIU5_9BACT</name>
<evidence type="ECO:0000313" key="4">
    <source>
        <dbReference type="EMBL" id="HJD53232.1"/>
    </source>
</evidence>
<accession>A0A9D2UIU5</accession>
<dbReference type="CDD" id="cd00757">
    <property type="entry name" value="ThiF_MoeB_HesA_family"/>
    <property type="match status" value="1"/>
</dbReference>
<dbReference type="GO" id="GO:0005829">
    <property type="term" value="C:cytosol"/>
    <property type="evidence" value="ECO:0007669"/>
    <property type="project" value="TreeGrafter"/>
</dbReference>
<dbReference type="SUPFAM" id="SSF69572">
    <property type="entry name" value="Activating enzymes of the ubiquitin-like proteins"/>
    <property type="match status" value="1"/>
</dbReference>
<organism evidence="4 5">
    <name type="scientific">Candidatus Avibacteroides avistercoris</name>
    <dbReference type="NCBI Taxonomy" id="2840690"/>
    <lineage>
        <taxon>Bacteria</taxon>
        <taxon>Pseudomonadati</taxon>
        <taxon>Bacteroidota</taxon>
        <taxon>Bacteroidia</taxon>
        <taxon>Bacteroidales</taxon>
        <taxon>Bacteroidaceae</taxon>
        <taxon>Bacteroidaceae incertae sedis</taxon>
        <taxon>Candidatus Avibacteroides</taxon>
    </lineage>
</organism>
<dbReference type="AlphaFoldDB" id="A0A9D2UIU5"/>
<reference evidence="4" key="1">
    <citation type="journal article" date="2021" name="PeerJ">
        <title>Extensive microbial diversity within the chicken gut microbiome revealed by metagenomics and culture.</title>
        <authorList>
            <person name="Gilroy R."/>
            <person name="Ravi A."/>
            <person name="Getino M."/>
            <person name="Pursley I."/>
            <person name="Horton D.L."/>
            <person name="Alikhan N.F."/>
            <person name="Baker D."/>
            <person name="Gharbi K."/>
            <person name="Hall N."/>
            <person name="Watson M."/>
            <person name="Adriaenssens E.M."/>
            <person name="Foster-Nyarko E."/>
            <person name="Jarju S."/>
            <person name="Secka A."/>
            <person name="Antonio M."/>
            <person name="Oren A."/>
            <person name="Chaudhuri R.R."/>
            <person name="La Ragione R."/>
            <person name="Hildebrand F."/>
            <person name="Pallen M.J."/>
        </authorList>
    </citation>
    <scope>NUCLEOTIDE SEQUENCE</scope>
    <source>
        <strain evidence="4">MalCec1-1739</strain>
    </source>
</reference>
<dbReference type="Gene3D" id="3.40.50.720">
    <property type="entry name" value="NAD(P)-binding Rossmann-like Domain"/>
    <property type="match status" value="1"/>
</dbReference>
<keyword evidence="2" id="KW-1133">Transmembrane helix</keyword>
<protein>
    <submittedName>
        <fullName evidence="4">HesA/MoeB/ThiF family protein</fullName>
    </submittedName>
</protein>
<keyword evidence="2" id="KW-0812">Transmembrane</keyword>
<dbReference type="FunFam" id="3.40.50.720:FF:000080">
    <property type="entry name" value="Thiazole biosynthesis adenylyltransferase ThiF"/>
    <property type="match status" value="1"/>
</dbReference>
<feature type="transmembrane region" description="Helical" evidence="2">
    <location>
        <begin position="29"/>
        <end position="55"/>
    </location>
</feature>
<dbReference type="GO" id="GO:0008641">
    <property type="term" value="F:ubiquitin-like modifier activating enzyme activity"/>
    <property type="evidence" value="ECO:0007669"/>
    <property type="project" value="InterPro"/>
</dbReference>
<evidence type="ECO:0000256" key="1">
    <source>
        <dbReference type="ARBA" id="ARBA00009919"/>
    </source>
</evidence>
<dbReference type="InterPro" id="IPR035985">
    <property type="entry name" value="Ubiquitin-activating_enz"/>
</dbReference>
<comment type="similarity">
    <text evidence="1">Belongs to the HesA/MoeB/ThiF family.</text>
</comment>
<dbReference type="GO" id="GO:0016779">
    <property type="term" value="F:nucleotidyltransferase activity"/>
    <property type="evidence" value="ECO:0007669"/>
    <property type="project" value="TreeGrafter"/>
</dbReference>
<dbReference type="InterPro" id="IPR000594">
    <property type="entry name" value="ThiF_NAD_FAD-bd"/>
</dbReference>
<keyword evidence="2" id="KW-0472">Membrane</keyword>
<sequence length="232" mass="24918">MTIDERYLRQMALPQIGERGQARLAVSRVLIIGVGGLGTASSIYLAAAGVGHLGLVDFDVVSRSNLQRQVLYDECMVGKPKVICAKERLSRLNGDIDIKAINEPVTEDNAMSIISDYDIVVDGCDNMATRLLTSDICHSLGKPYVYGAISEFGGQVAVLCTKGGKTLRDIFGWFSTDAVNASNAVIGITPGIVGTVQANQTLQLLCGFGEPLIDRLWVADFLTMQTSVFDIA</sequence>
<proteinExistence type="inferred from homology"/>
<reference evidence="4" key="2">
    <citation type="submission" date="2021-04" db="EMBL/GenBank/DDBJ databases">
        <authorList>
            <person name="Gilroy R."/>
        </authorList>
    </citation>
    <scope>NUCLEOTIDE SEQUENCE</scope>
    <source>
        <strain evidence="4">MalCec1-1739</strain>
    </source>
</reference>
<dbReference type="EMBL" id="DWUP01000128">
    <property type="protein sequence ID" value="HJD53232.1"/>
    <property type="molecule type" value="Genomic_DNA"/>
</dbReference>
<dbReference type="InterPro" id="IPR045886">
    <property type="entry name" value="ThiF/MoeB/HesA"/>
</dbReference>
<evidence type="ECO:0000256" key="2">
    <source>
        <dbReference type="SAM" id="Phobius"/>
    </source>
</evidence>
<dbReference type="Pfam" id="PF00899">
    <property type="entry name" value="ThiF"/>
    <property type="match status" value="1"/>
</dbReference>
<comment type="caution">
    <text evidence="4">The sequence shown here is derived from an EMBL/GenBank/DDBJ whole genome shotgun (WGS) entry which is preliminary data.</text>
</comment>
<gene>
    <name evidence="4" type="ORF">IAA93_05865</name>
</gene>
<dbReference type="Proteomes" id="UP000787625">
    <property type="component" value="Unassembled WGS sequence"/>
</dbReference>
<dbReference type="PANTHER" id="PTHR10953:SF102">
    <property type="entry name" value="ADENYLYLTRANSFERASE AND SULFURTRANSFERASE MOCS3"/>
    <property type="match status" value="1"/>
</dbReference>
<evidence type="ECO:0000259" key="3">
    <source>
        <dbReference type="Pfam" id="PF00899"/>
    </source>
</evidence>
<feature type="domain" description="THIF-type NAD/FAD binding fold" evidence="3">
    <location>
        <begin position="7"/>
        <end position="230"/>
    </location>
</feature>